<gene>
    <name evidence="1" type="ORF">AAFF_G00127950</name>
</gene>
<reference evidence="1" key="1">
    <citation type="journal article" date="2023" name="Science">
        <title>Genome structures resolve the early diversification of teleost fishes.</title>
        <authorList>
            <person name="Parey E."/>
            <person name="Louis A."/>
            <person name="Montfort J."/>
            <person name="Bouchez O."/>
            <person name="Roques C."/>
            <person name="Iampietro C."/>
            <person name="Lluch J."/>
            <person name="Castinel A."/>
            <person name="Donnadieu C."/>
            <person name="Desvignes T."/>
            <person name="Floi Bucao C."/>
            <person name="Jouanno E."/>
            <person name="Wen M."/>
            <person name="Mejri S."/>
            <person name="Dirks R."/>
            <person name="Jansen H."/>
            <person name="Henkel C."/>
            <person name="Chen W.J."/>
            <person name="Zahm M."/>
            <person name="Cabau C."/>
            <person name="Klopp C."/>
            <person name="Thompson A.W."/>
            <person name="Robinson-Rechavi M."/>
            <person name="Braasch I."/>
            <person name="Lecointre G."/>
            <person name="Bobe J."/>
            <person name="Postlethwait J.H."/>
            <person name="Berthelot C."/>
            <person name="Roest Crollius H."/>
            <person name="Guiguen Y."/>
        </authorList>
    </citation>
    <scope>NUCLEOTIDE SEQUENCE</scope>
    <source>
        <strain evidence="1">NC1722</strain>
    </source>
</reference>
<organism evidence="1 2">
    <name type="scientific">Aldrovandia affinis</name>
    <dbReference type="NCBI Taxonomy" id="143900"/>
    <lineage>
        <taxon>Eukaryota</taxon>
        <taxon>Metazoa</taxon>
        <taxon>Chordata</taxon>
        <taxon>Craniata</taxon>
        <taxon>Vertebrata</taxon>
        <taxon>Euteleostomi</taxon>
        <taxon>Actinopterygii</taxon>
        <taxon>Neopterygii</taxon>
        <taxon>Teleostei</taxon>
        <taxon>Notacanthiformes</taxon>
        <taxon>Halosauridae</taxon>
        <taxon>Aldrovandia</taxon>
    </lineage>
</organism>
<sequence length="97" mass="10929">MIQNPACGYRYGGNGNKSLPAFSTRYRLCRSQACCRYRLHVPPQHTDVVPATPSDPRFGLQKGIWEDWTVVTVGAIMNDTQAKTFRTPVFLLVISVR</sequence>
<name>A0AAD7T143_9TELE</name>
<keyword evidence="2" id="KW-1185">Reference proteome</keyword>
<accession>A0AAD7T143</accession>
<protein>
    <submittedName>
        <fullName evidence="1">Uncharacterized protein</fullName>
    </submittedName>
</protein>
<evidence type="ECO:0000313" key="2">
    <source>
        <dbReference type="Proteomes" id="UP001221898"/>
    </source>
</evidence>
<dbReference type="Proteomes" id="UP001221898">
    <property type="component" value="Unassembled WGS sequence"/>
</dbReference>
<dbReference type="EMBL" id="JAINUG010000019">
    <property type="protein sequence ID" value="KAJ8412459.1"/>
    <property type="molecule type" value="Genomic_DNA"/>
</dbReference>
<dbReference type="AlphaFoldDB" id="A0AAD7T143"/>
<evidence type="ECO:0000313" key="1">
    <source>
        <dbReference type="EMBL" id="KAJ8412459.1"/>
    </source>
</evidence>
<proteinExistence type="predicted"/>
<comment type="caution">
    <text evidence="1">The sequence shown here is derived from an EMBL/GenBank/DDBJ whole genome shotgun (WGS) entry which is preliminary data.</text>
</comment>